<dbReference type="CDD" id="cd02947">
    <property type="entry name" value="TRX_family"/>
    <property type="match status" value="1"/>
</dbReference>
<comment type="caution">
    <text evidence="7">The sequence shown here is derived from an EMBL/GenBank/DDBJ whole genome shotgun (WGS) entry which is preliminary data.</text>
</comment>
<accession>A0A8T2T8M9</accession>
<keyword evidence="3" id="KW-0249">Electron transport</keyword>
<evidence type="ECO:0000256" key="4">
    <source>
        <dbReference type="ARBA" id="ARBA00023157"/>
    </source>
</evidence>
<keyword evidence="4" id="KW-1015">Disulfide bond</keyword>
<dbReference type="OrthoDB" id="2121326at2759"/>
<dbReference type="Proteomes" id="UP000825935">
    <property type="component" value="Chromosome 15"/>
</dbReference>
<evidence type="ECO:0000256" key="1">
    <source>
        <dbReference type="ARBA" id="ARBA00022448"/>
    </source>
</evidence>
<dbReference type="OMA" id="CLAPLRI"/>
<feature type="domain" description="Thioredoxin" evidence="6">
    <location>
        <begin position="44"/>
        <end position="201"/>
    </location>
</feature>
<dbReference type="InterPro" id="IPR017937">
    <property type="entry name" value="Thioredoxin_CS"/>
</dbReference>
<evidence type="ECO:0000313" key="8">
    <source>
        <dbReference type="Proteomes" id="UP000825935"/>
    </source>
</evidence>
<keyword evidence="8" id="KW-1185">Reference proteome</keyword>
<dbReference type="PRINTS" id="PR00421">
    <property type="entry name" value="THIOREDOXIN"/>
</dbReference>
<dbReference type="Pfam" id="PF00085">
    <property type="entry name" value="Thioredoxin"/>
    <property type="match status" value="1"/>
</dbReference>
<keyword evidence="1" id="KW-0813">Transport</keyword>
<dbReference type="InterPro" id="IPR013766">
    <property type="entry name" value="Thioredoxin_domain"/>
</dbReference>
<dbReference type="PROSITE" id="PS51352">
    <property type="entry name" value="THIOREDOXIN_2"/>
    <property type="match status" value="1"/>
</dbReference>
<dbReference type="GO" id="GO:0005737">
    <property type="term" value="C:cytoplasm"/>
    <property type="evidence" value="ECO:0007669"/>
    <property type="project" value="TreeGrafter"/>
</dbReference>
<evidence type="ECO:0000256" key="2">
    <source>
        <dbReference type="ARBA" id="ARBA00022946"/>
    </source>
</evidence>
<organism evidence="7 8">
    <name type="scientific">Ceratopteris richardii</name>
    <name type="common">Triangle waterfern</name>
    <dbReference type="NCBI Taxonomy" id="49495"/>
    <lineage>
        <taxon>Eukaryota</taxon>
        <taxon>Viridiplantae</taxon>
        <taxon>Streptophyta</taxon>
        <taxon>Embryophyta</taxon>
        <taxon>Tracheophyta</taxon>
        <taxon>Polypodiopsida</taxon>
        <taxon>Polypodiidae</taxon>
        <taxon>Polypodiales</taxon>
        <taxon>Pteridineae</taxon>
        <taxon>Pteridaceae</taxon>
        <taxon>Parkerioideae</taxon>
        <taxon>Ceratopteris</taxon>
    </lineage>
</organism>
<dbReference type="InterPro" id="IPR005746">
    <property type="entry name" value="Thioredoxin"/>
</dbReference>
<name>A0A8T2T8M9_CERRI</name>
<dbReference type="AlphaFoldDB" id="A0A8T2T8M9"/>
<gene>
    <name evidence="7" type="ORF">KP509_15G075400</name>
</gene>
<reference evidence="7" key="1">
    <citation type="submission" date="2021-08" db="EMBL/GenBank/DDBJ databases">
        <title>WGS assembly of Ceratopteris richardii.</title>
        <authorList>
            <person name="Marchant D.B."/>
            <person name="Chen G."/>
            <person name="Jenkins J."/>
            <person name="Shu S."/>
            <person name="Leebens-Mack J."/>
            <person name="Grimwood J."/>
            <person name="Schmutz J."/>
            <person name="Soltis P."/>
            <person name="Soltis D."/>
            <person name="Chen Z.-H."/>
        </authorList>
    </citation>
    <scope>NUCLEOTIDE SEQUENCE</scope>
    <source>
        <strain evidence="7">Whitten #5841</strain>
        <tissue evidence="7">Leaf</tissue>
    </source>
</reference>
<evidence type="ECO:0000259" key="6">
    <source>
        <dbReference type="PROSITE" id="PS51352"/>
    </source>
</evidence>
<proteinExistence type="predicted"/>
<dbReference type="InterPro" id="IPR036249">
    <property type="entry name" value="Thioredoxin-like_sf"/>
</dbReference>
<dbReference type="FunFam" id="3.40.30.10:FF:000001">
    <property type="entry name" value="Thioredoxin"/>
    <property type="match status" value="1"/>
</dbReference>
<sequence>MMRMEAMGQSSSSSFLQLRDVHAGSAATSLCSSYHISKEICLAPLRISPAPRNVAIKASFGAGQSSGMPFSSTYRSRIFPNLFPSSSSSLRSSRIQSAKKTYTSFDDLLKTTDTPLLVDFYATWCGPCQFMVPVLNDVGHALKNKLRIVKIDTEKYPAIASKYDVHALPTLILFLNGKPIDRLEGALTAPDLIRRIEGVLGAKSKTTQ</sequence>
<dbReference type="PANTHER" id="PTHR45663">
    <property type="entry name" value="GEO12009P1"/>
    <property type="match status" value="1"/>
</dbReference>
<dbReference type="EMBL" id="CM035420">
    <property type="protein sequence ID" value="KAH7405550.1"/>
    <property type="molecule type" value="Genomic_DNA"/>
</dbReference>
<keyword evidence="2" id="KW-0809">Transit peptide</keyword>
<dbReference type="GO" id="GO:0015035">
    <property type="term" value="F:protein-disulfide reductase activity"/>
    <property type="evidence" value="ECO:0007669"/>
    <property type="project" value="InterPro"/>
</dbReference>
<evidence type="ECO:0000256" key="5">
    <source>
        <dbReference type="ARBA" id="ARBA00023284"/>
    </source>
</evidence>
<dbReference type="PROSITE" id="PS00194">
    <property type="entry name" value="THIOREDOXIN_1"/>
    <property type="match status" value="1"/>
</dbReference>
<dbReference type="PANTHER" id="PTHR45663:SF15">
    <property type="entry name" value="THIOREDOXIN Y1, CHLOROPLASTIC"/>
    <property type="match status" value="1"/>
</dbReference>
<dbReference type="Gene3D" id="3.40.30.10">
    <property type="entry name" value="Glutaredoxin"/>
    <property type="match status" value="1"/>
</dbReference>
<dbReference type="NCBIfam" id="TIGR01068">
    <property type="entry name" value="thioredoxin"/>
    <property type="match status" value="1"/>
</dbReference>
<protein>
    <recommendedName>
        <fullName evidence="6">Thioredoxin domain-containing protein</fullName>
    </recommendedName>
</protein>
<evidence type="ECO:0000256" key="3">
    <source>
        <dbReference type="ARBA" id="ARBA00022982"/>
    </source>
</evidence>
<dbReference type="SUPFAM" id="SSF52833">
    <property type="entry name" value="Thioredoxin-like"/>
    <property type="match status" value="1"/>
</dbReference>
<keyword evidence="5" id="KW-0676">Redox-active center</keyword>
<evidence type="ECO:0000313" key="7">
    <source>
        <dbReference type="EMBL" id="KAH7405550.1"/>
    </source>
</evidence>